<dbReference type="InterPro" id="IPR011990">
    <property type="entry name" value="TPR-like_helical_dom_sf"/>
</dbReference>
<protein>
    <submittedName>
        <fullName evidence="2">Tetratricopeptide repeat protein</fullName>
    </submittedName>
</protein>
<sequence length="842" mass="91280">MSREDMHGLASPDPRRISTRREFGRELTLARRRSGQTVRQVANRVKLPTSTLGGYFAGTHLPALQPANQLVNLLAALGIDRAEDVRRWGEAYWRVREGSMAGTALDDPANPARLLVSTRAPVDRLAVEPRLRGREELVRQLDDRVSGAEGAAQLPAVHVLQGLSGCGKSMVAITVAHHAASAGIPTYWIPGENQATFAAGMHALTVQLGASGYLTEGGSPPDTIWRCLDDLSHRWLLVLDNVDDPQQVLALPGTRIGDGTGWLRPIDGGRGTVLVTTRDGDQAVWGSPPPPWMTIHRLGGLSAADGAEVLAELSAAGGPEDAAELSDRLGGLPLALMLAGRYLAESHAIPEGLGANALPRTYREYRDALRESGYRDLMPAHGRGDERLMIGRSWRLSLDLLSRRGVPRASALLGTLACFGTEPIPYSDLLVAESLAGTPLFEGITARGVWQALRALEDLGLITINASGDCDEHASDSLALHPLVRDMARQDAVSGRPAVAYLETSTTLLRSALRNAHPKSPAAWHKWRSLLSHCTAPLDLLAVLPTATSPVRAALELGGDAAQFLRARGLREQSEATFAVVLRLCAERLTDTDPLRLDIEHNFARLRYDQSRYAEAEQLYRAVLARRRARLGPRHADTLTTQHYLARTLRRLRRFDEARQLLNETYQARLTILGGLHPDTLTSRQGIADLLRAEGHGAQAESLYAEVLAARAEVLGPEHPATLSTRQYHAELLHAHGEIAEAEAELRRLWSANQRVRGVDHPRTIAVGSALVDVLRDTGRPGDAVEVAVIVAVAARRLFGAMHPTTQAVRQSLALIESEIADMAGESDDSPAPPPIHRSEAT</sequence>
<dbReference type="RefSeq" id="WP_181579391.1">
    <property type="nucleotide sequence ID" value="NZ_CP059399.1"/>
</dbReference>
<evidence type="ECO:0000313" key="2">
    <source>
        <dbReference type="EMBL" id="QLY28183.1"/>
    </source>
</evidence>
<dbReference type="SUPFAM" id="SSF52540">
    <property type="entry name" value="P-loop containing nucleoside triphosphate hydrolases"/>
    <property type="match status" value="1"/>
</dbReference>
<dbReference type="Pfam" id="PF13374">
    <property type="entry name" value="TPR_10"/>
    <property type="match status" value="1"/>
</dbReference>
<evidence type="ECO:0000256" key="1">
    <source>
        <dbReference type="SAM" id="MobiDB-lite"/>
    </source>
</evidence>
<dbReference type="Proteomes" id="UP000515512">
    <property type="component" value="Chromosome"/>
</dbReference>
<name>A0A7D6ZHL9_9NOCA</name>
<organism evidence="2 3">
    <name type="scientific">Nocardia huaxiensis</name>
    <dbReference type="NCBI Taxonomy" id="2755382"/>
    <lineage>
        <taxon>Bacteria</taxon>
        <taxon>Bacillati</taxon>
        <taxon>Actinomycetota</taxon>
        <taxon>Actinomycetes</taxon>
        <taxon>Mycobacteriales</taxon>
        <taxon>Nocardiaceae</taxon>
        <taxon>Nocardia</taxon>
    </lineage>
</organism>
<dbReference type="AlphaFoldDB" id="A0A7D6ZHL9"/>
<gene>
    <name evidence="2" type="ORF">H0264_22615</name>
</gene>
<keyword evidence="3" id="KW-1185">Reference proteome</keyword>
<feature type="region of interest" description="Disordered" evidence="1">
    <location>
        <begin position="1"/>
        <end position="22"/>
    </location>
</feature>
<reference evidence="2 3" key="1">
    <citation type="submission" date="2020-07" db="EMBL/GenBank/DDBJ databases">
        <authorList>
            <person name="Zhuang K."/>
            <person name="Ran Y."/>
        </authorList>
    </citation>
    <scope>NUCLEOTIDE SEQUENCE [LARGE SCALE GENOMIC DNA]</scope>
    <source>
        <strain evidence="2 3">WCH-YHL-001</strain>
    </source>
</reference>
<dbReference type="InterPro" id="IPR027417">
    <property type="entry name" value="P-loop_NTPase"/>
</dbReference>
<evidence type="ECO:0000313" key="3">
    <source>
        <dbReference type="Proteomes" id="UP000515512"/>
    </source>
</evidence>
<dbReference type="PRINTS" id="PR00364">
    <property type="entry name" value="DISEASERSIST"/>
</dbReference>
<dbReference type="InterPro" id="IPR001387">
    <property type="entry name" value="Cro/C1-type_HTH"/>
</dbReference>
<dbReference type="KEGG" id="nhu:H0264_22615"/>
<dbReference type="PANTHER" id="PTHR46082">
    <property type="entry name" value="ATP/GTP-BINDING PROTEIN-RELATED"/>
    <property type="match status" value="1"/>
</dbReference>
<proteinExistence type="predicted"/>
<dbReference type="InterPro" id="IPR053137">
    <property type="entry name" value="NLR-like"/>
</dbReference>
<dbReference type="PANTHER" id="PTHR46082:SF6">
    <property type="entry name" value="AAA+ ATPASE DOMAIN-CONTAINING PROTEIN-RELATED"/>
    <property type="match status" value="1"/>
</dbReference>
<accession>A0A7D6ZHL9</accession>
<dbReference type="SUPFAM" id="SSF48452">
    <property type="entry name" value="TPR-like"/>
    <property type="match status" value="2"/>
</dbReference>
<dbReference type="CDD" id="cd00093">
    <property type="entry name" value="HTH_XRE"/>
    <property type="match status" value="1"/>
</dbReference>
<dbReference type="EMBL" id="CP059399">
    <property type="protein sequence ID" value="QLY28183.1"/>
    <property type="molecule type" value="Genomic_DNA"/>
</dbReference>
<dbReference type="Gene3D" id="1.25.40.10">
    <property type="entry name" value="Tetratricopeptide repeat domain"/>
    <property type="match status" value="1"/>
</dbReference>
<dbReference type="Gene3D" id="3.40.50.300">
    <property type="entry name" value="P-loop containing nucleotide triphosphate hydrolases"/>
    <property type="match status" value="1"/>
</dbReference>
<dbReference type="Pfam" id="PF13560">
    <property type="entry name" value="HTH_31"/>
    <property type="match status" value="1"/>
</dbReference>
<dbReference type="Pfam" id="PF13424">
    <property type="entry name" value="TPR_12"/>
    <property type="match status" value="1"/>
</dbReference>